<proteinExistence type="predicted"/>
<comment type="caution">
    <text evidence="1">The sequence shown here is derived from an EMBL/GenBank/DDBJ whole genome shotgun (WGS) entry which is preliminary data.</text>
</comment>
<evidence type="ECO:0000313" key="1">
    <source>
        <dbReference type="EMBL" id="GGC94946.1"/>
    </source>
</evidence>
<keyword evidence="2" id="KW-1185">Reference proteome</keyword>
<dbReference type="Proteomes" id="UP000630615">
    <property type="component" value="Unassembled WGS sequence"/>
</dbReference>
<gene>
    <name evidence="1" type="ORF">GCM10011573_25750</name>
</gene>
<dbReference type="RefSeq" id="WP_088270548.1">
    <property type="nucleotide sequence ID" value="NZ_BMKI01000006.1"/>
</dbReference>
<reference evidence="2" key="1">
    <citation type="journal article" date="2019" name="Int. J. Syst. Evol. Microbiol.">
        <title>The Global Catalogue of Microorganisms (GCM) 10K type strain sequencing project: providing services to taxonomists for standard genome sequencing and annotation.</title>
        <authorList>
            <consortium name="The Broad Institute Genomics Platform"/>
            <consortium name="The Broad Institute Genome Sequencing Center for Infectious Disease"/>
            <person name="Wu L."/>
            <person name="Ma J."/>
        </authorList>
    </citation>
    <scope>NUCLEOTIDE SEQUENCE [LARGE SCALE GENOMIC DNA]</scope>
    <source>
        <strain evidence="2">CGMCC 1.15942</strain>
    </source>
</reference>
<protein>
    <submittedName>
        <fullName evidence="1">Uncharacterized protein</fullName>
    </submittedName>
</protein>
<name>A0ABQ1PDA7_9ENTE</name>
<organism evidence="1 2">
    <name type="scientific">Enterococcus wangshanyuanii</name>
    <dbReference type="NCBI Taxonomy" id="2005703"/>
    <lineage>
        <taxon>Bacteria</taxon>
        <taxon>Bacillati</taxon>
        <taxon>Bacillota</taxon>
        <taxon>Bacilli</taxon>
        <taxon>Lactobacillales</taxon>
        <taxon>Enterococcaceae</taxon>
        <taxon>Enterococcus</taxon>
    </lineage>
</organism>
<sequence>MKYVWFVCVEHDSVGEYQLFSSKLKAYEKFSEEIDELKKGTIDGRNRLEVIADEKEHGKVVNETINHTAHGWLVDACVEWGKKEVR</sequence>
<accession>A0ABQ1PDA7</accession>
<dbReference type="EMBL" id="BMKI01000006">
    <property type="protein sequence ID" value="GGC94946.1"/>
    <property type="molecule type" value="Genomic_DNA"/>
</dbReference>
<evidence type="ECO:0000313" key="2">
    <source>
        <dbReference type="Proteomes" id="UP000630615"/>
    </source>
</evidence>